<protein>
    <submittedName>
        <fullName evidence="1">Uncharacterized protein</fullName>
    </submittedName>
</protein>
<sequence>MKLRKVFNSSVMKLKHKLREVLASQKDQKHAKLQGFSICLPCDISCSVSCPTDETVWASFGDGPRVSSSVSRVGFPIPTKSPLDALTVSPLGFVLSPTSEPIPHRLVLRIRSGEFVEVRDLLADNVSLHELLEDLHGHTTGLCTRLREVPSLVSWMYYFAGYIKVLTSYPRTKDMPPYCHLITCESLHHGGNGWQEYNMIFKRQAAIDHTLQCHLILGFKQQLF</sequence>
<name>A0A1X7TZA3_AMPQE</name>
<dbReference type="InParanoid" id="A0A1X7TZA3"/>
<dbReference type="OrthoDB" id="5985771at2759"/>
<dbReference type="AlphaFoldDB" id="A0A1X7TZA3"/>
<proteinExistence type="predicted"/>
<reference evidence="1" key="1">
    <citation type="submission" date="2017-05" db="UniProtKB">
        <authorList>
            <consortium name="EnsemblMetazoa"/>
        </authorList>
    </citation>
    <scope>IDENTIFICATION</scope>
</reference>
<accession>A0A1X7TZA3</accession>
<organism evidence="1">
    <name type="scientific">Amphimedon queenslandica</name>
    <name type="common">Sponge</name>
    <dbReference type="NCBI Taxonomy" id="400682"/>
    <lineage>
        <taxon>Eukaryota</taxon>
        <taxon>Metazoa</taxon>
        <taxon>Porifera</taxon>
        <taxon>Demospongiae</taxon>
        <taxon>Heteroscleromorpha</taxon>
        <taxon>Haplosclerida</taxon>
        <taxon>Niphatidae</taxon>
        <taxon>Amphimedon</taxon>
    </lineage>
</organism>
<evidence type="ECO:0000313" key="1">
    <source>
        <dbReference type="EnsemblMetazoa" id="Aqu2.1.20747_001"/>
    </source>
</evidence>
<dbReference type="EnsemblMetazoa" id="Aqu2.1.20747_001">
    <property type="protein sequence ID" value="Aqu2.1.20747_001"/>
    <property type="gene ID" value="Aqu2.1.20747"/>
</dbReference>